<dbReference type="Pfam" id="PF11911">
    <property type="entry name" value="DUF3429"/>
    <property type="match status" value="1"/>
</dbReference>
<sequence>MSHTPPPQLAQRLAYAGLIPFVLGAALAWILPPPDASVSGLDEHTYALLGLSAFAGVVLSFLGAVHWGRALQAAETASFPYRWAVVPALIGCTAQLMPPYAGLVVQGAALWACYGVDRQHYPRWGAQGWLTLRFRCTLVASLCCFLAAAAT</sequence>
<keyword evidence="1" id="KW-0472">Membrane</keyword>
<dbReference type="RefSeq" id="WP_138855823.1">
    <property type="nucleotide sequence ID" value="NZ_CP040709.1"/>
</dbReference>
<accession>A0A840S7U7</accession>
<feature type="transmembrane region" description="Helical" evidence="1">
    <location>
        <begin position="12"/>
        <end position="31"/>
    </location>
</feature>
<protein>
    <recommendedName>
        <fullName evidence="4">DUF3429 domain-containing protein</fullName>
    </recommendedName>
</protein>
<evidence type="ECO:0000256" key="1">
    <source>
        <dbReference type="SAM" id="Phobius"/>
    </source>
</evidence>
<feature type="transmembrane region" description="Helical" evidence="1">
    <location>
        <begin position="46"/>
        <end position="67"/>
    </location>
</feature>
<dbReference type="Proteomes" id="UP000554837">
    <property type="component" value="Unassembled WGS sequence"/>
</dbReference>
<organism evidence="2 3">
    <name type="scientific">Inhella inkyongensis</name>
    <dbReference type="NCBI Taxonomy" id="392593"/>
    <lineage>
        <taxon>Bacteria</taxon>
        <taxon>Pseudomonadati</taxon>
        <taxon>Pseudomonadota</taxon>
        <taxon>Betaproteobacteria</taxon>
        <taxon>Burkholderiales</taxon>
        <taxon>Sphaerotilaceae</taxon>
        <taxon>Inhella</taxon>
    </lineage>
</organism>
<evidence type="ECO:0008006" key="4">
    <source>
        <dbReference type="Google" id="ProtNLM"/>
    </source>
</evidence>
<reference evidence="2 3" key="1">
    <citation type="submission" date="2020-08" db="EMBL/GenBank/DDBJ databases">
        <title>Genomic Encyclopedia of Type Strains, Phase IV (KMG-IV): sequencing the most valuable type-strain genomes for metagenomic binning, comparative biology and taxonomic classification.</title>
        <authorList>
            <person name="Goeker M."/>
        </authorList>
    </citation>
    <scope>NUCLEOTIDE SEQUENCE [LARGE SCALE GENOMIC DNA]</scope>
    <source>
        <strain evidence="2 3">DSM 23958</strain>
    </source>
</reference>
<proteinExistence type="predicted"/>
<comment type="caution">
    <text evidence="2">The sequence shown here is derived from an EMBL/GenBank/DDBJ whole genome shotgun (WGS) entry which is preliminary data.</text>
</comment>
<dbReference type="AlphaFoldDB" id="A0A840S7U7"/>
<dbReference type="EMBL" id="JACHHO010000002">
    <property type="protein sequence ID" value="MBB5204509.1"/>
    <property type="molecule type" value="Genomic_DNA"/>
</dbReference>
<name>A0A840S7U7_9BURK</name>
<dbReference type="InterPro" id="IPR021836">
    <property type="entry name" value="DUF3429"/>
</dbReference>
<keyword evidence="1" id="KW-0812">Transmembrane</keyword>
<keyword evidence="1" id="KW-1133">Transmembrane helix</keyword>
<gene>
    <name evidence="2" type="ORF">HNQ51_001823</name>
</gene>
<evidence type="ECO:0000313" key="2">
    <source>
        <dbReference type="EMBL" id="MBB5204509.1"/>
    </source>
</evidence>
<dbReference type="PANTHER" id="PTHR15887">
    <property type="entry name" value="TRANSMEMBRANE PROTEIN 69"/>
    <property type="match status" value="1"/>
</dbReference>
<dbReference type="OrthoDB" id="8591832at2"/>
<dbReference type="PANTHER" id="PTHR15887:SF1">
    <property type="entry name" value="TRANSMEMBRANE PROTEIN 69"/>
    <property type="match status" value="1"/>
</dbReference>
<keyword evidence="3" id="KW-1185">Reference proteome</keyword>
<evidence type="ECO:0000313" key="3">
    <source>
        <dbReference type="Proteomes" id="UP000554837"/>
    </source>
</evidence>